<accession>A0A2A7AWA0</accession>
<dbReference type="SUPFAM" id="SSF56349">
    <property type="entry name" value="DNA breaking-rejoining enzymes"/>
    <property type="match status" value="1"/>
</dbReference>
<dbReference type="Pfam" id="PF00589">
    <property type="entry name" value="Phage_integrase"/>
    <property type="match status" value="1"/>
</dbReference>
<dbReference type="GO" id="GO:0003677">
    <property type="term" value="F:DNA binding"/>
    <property type="evidence" value="ECO:0007669"/>
    <property type="project" value="InterPro"/>
</dbReference>
<reference evidence="3 4" key="1">
    <citation type="journal article" date="2017" name="Front. Microbiol.">
        <title>New Insights into the Diversity of the Genus Faecalibacterium.</title>
        <authorList>
            <person name="Benevides L."/>
            <person name="Burman S."/>
            <person name="Martin R."/>
            <person name="Robert V."/>
            <person name="Thomas M."/>
            <person name="Miquel S."/>
            <person name="Chain F."/>
            <person name="Sokol H."/>
            <person name="Bermudez-Humaran L.G."/>
            <person name="Morrison M."/>
            <person name="Langella P."/>
            <person name="Azevedo V.A."/>
            <person name="Chatel J.M."/>
            <person name="Soares S."/>
        </authorList>
    </citation>
    <scope>NUCLEOTIDE SEQUENCE [LARGE SCALE GENOMIC DNA]</scope>
    <source>
        <strain evidence="3 4">CNCM I 4644</strain>
    </source>
</reference>
<feature type="domain" description="Tyr recombinase" evidence="2">
    <location>
        <begin position="1"/>
        <end position="78"/>
    </location>
</feature>
<dbReference type="InterPro" id="IPR002104">
    <property type="entry name" value="Integrase_catalytic"/>
</dbReference>
<dbReference type="InterPro" id="IPR013762">
    <property type="entry name" value="Integrase-like_cat_sf"/>
</dbReference>
<gene>
    <name evidence="3" type="ORF">CGS59_10905</name>
</gene>
<evidence type="ECO:0000259" key="2">
    <source>
        <dbReference type="PROSITE" id="PS51898"/>
    </source>
</evidence>
<dbReference type="GO" id="GO:0015074">
    <property type="term" value="P:DNA integration"/>
    <property type="evidence" value="ECO:0007669"/>
    <property type="project" value="InterPro"/>
</dbReference>
<evidence type="ECO:0000313" key="4">
    <source>
        <dbReference type="Proteomes" id="UP000220480"/>
    </source>
</evidence>
<organism evidence="3 4">
    <name type="scientific">Faecalibacterium prausnitzii</name>
    <dbReference type="NCBI Taxonomy" id="853"/>
    <lineage>
        <taxon>Bacteria</taxon>
        <taxon>Bacillati</taxon>
        <taxon>Bacillota</taxon>
        <taxon>Clostridia</taxon>
        <taxon>Eubacteriales</taxon>
        <taxon>Oscillospiraceae</taxon>
        <taxon>Faecalibacterium</taxon>
    </lineage>
</organism>
<evidence type="ECO:0000313" key="3">
    <source>
        <dbReference type="EMBL" id="PDX83389.1"/>
    </source>
</evidence>
<evidence type="ECO:0000256" key="1">
    <source>
        <dbReference type="ARBA" id="ARBA00023172"/>
    </source>
</evidence>
<sequence>MTDEAVARILKHAAKEVGVSSSVRVSPHTCRHTFAQMQLKNGLDLYSVSRLMGHVNIMITQRYLLGIKDKDIVDRGTQTSPLMNL</sequence>
<dbReference type="AlphaFoldDB" id="A0A2A7AWA0"/>
<dbReference type="PROSITE" id="PS51898">
    <property type="entry name" value="TYR_RECOMBINASE"/>
    <property type="match status" value="1"/>
</dbReference>
<dbReference type="CDD" id="cd00397">
    <property type="entry name" value="DNA_BRE_C"/>
    <property type="match status" value="1"/>
</dbReference>
<dbReference type="Gene3D" id="1.10.443.10">
    <property type="entry name" value="Intergrase catalytic core"/>
    <property type="match status" value="1"/>
</dbReference>
<dbReference type="GO" id="GO:0006310">
    <property type="term" value="P:DNA recombination"/>
    <property type="evidence" value="ECO:0007669"/>
    <property type="project" value="UniProtKB-KW"/>
</dbReference>
<keyword evidence="1" id="KW-0233">DNA recombination</keyword>
<dbReference type="InterPro" id="IPR011010">
    <property type="entry name" value="DNA_brk_join_enz"/>
</dbReference>
<dbReference type="Proteomes" id="UP000220480">
    <property type="component" value="Unassembled WGS sequence"/>
</dbReference>
<comment type="caution">
    <text evidence="3">The sequence shown here is derived from an EMBL/GenBank/DDBJ whole genome shotgun (WGS) entry which is preliminary data.</text>
</comment>
<proteinExistence type="predicted"/>
<dbReference type="EMBL" id="NMTZ01000026">
    <property type="protein sequence ID" value="PDX83389.1"/>
    <property type="molecule type" value="Genomic_DNA"/>
</dbReference>
<name>A0A2A7AWA0_9FIRM</name>
<protein>
    <recommendedName>
        <fullName evidence="2">Tyr recombinase domain-containing protein</fullName>
    </recommendedName>
</protein>